<organism evidence="1">
    <name type="scientific">marine sediment metagenome</name>
    <dbReference type="NCBI Taxonomy" id="412755"/>
    <lineage>
        <taxon>unclassified sequences</taxon>
        <taxon>metagenomes</taxon>
        <taxon>ecological metagenomes</taxon>
    </lineage>
</organism>
<evidence type="ECO:0008006" key="2">
    <source>
        <dbReference type="Google" id="ProtNLM"/>
    </source>
</evidence>
<evidence type="ECO:0000313" key="1">
    <source>
        <dbReference type="EMBL" id="GAH54252.1"/>
    </source>
</evidence>
<feature type="non-terminal residue" evidence="1">
    <location>
        <position position="1"/>
    </location>
</feature>
<protein>
    <recommendedName>
        <fullName evidence="2">DUF115 domain-containing protein</fullName>
    </recommendedName>
</protein>
<sequence length="266" mass="31044">HDPPKQVNRRIGRDYGPYVDYNRIEGMKFIESLRGKYPKSDYWVIGCDPNIDFYPDDFFDDKLSITLNFACIAFPNSTYFCTSHTVVANGIVNKLGPDYLSKCIFVALCQDYRDPISNIWWENYGLDPIYAKVINKHYSKIDNEDREKMIEQISNQGQFELVGGFGVVNHAMQIAFLFGAKKIILVGCSNRGGKVFYHAQKRGLSEFYKDKEIDPDRLESYRTGRIYNVGNKEREMVMFIGLFKKHGIEIVKHRFDEEKEEFIFEK</sequence>
<proteinExistence type="predicted"/>
<gene>
    <name evidence="1" type="ORF">S03H2_36223</name>
</gene>
<name>X1GAI8_9ZZZZ</name>
<comment type="caution">
    <text evidence="1">The sequence shown here is derived from an EMBL/GenBank/DDBJ whole genome shotgun (WGS) entry which is preliminary data.</text>
</comment>
<dbReference type="EMBL" id="BARU01022216">
    <property type="protein sequence ID" value="GAH54252.1"/>
    <property type="molecule type" value="Genomic_DNA"/>
</dbReference>
<reference evidence="1" key="1">
    <citation type="journal article" date="2014" name="Front. Microbiol.">
        <title>High frequency of phylogenetically diverse reductive dehalogenase-homologous genes in deep subseafloor sedimentary metagenomes.</title>
        <authorList>
            <person name="Kawai M."/>
            <person name="Futagami T."/>
            <person name="Toyoda A."/>
            <person name="Takaki Y."/>
            <person name="Nishi S."/>
            <person name="Hori S."/>
            <person name="Arai W."/>
            <person name="Tsubouchi T."/>
            <person name="Morono Y."/>
            <person name="Uchiyama I."/>
            <person name="Ito T."/>
            <person name="Fujiyama A."/>
            <person name="Inagaki F."/>
            <person name="Takami H."/>
        </authorList>
    </citation>
    <scope>NUCLEOTIDE SEQUENCE</scope>
    <source>
        <strain evidence="1">Expedition CK06-06</strain>
    </source>
</reference>
<dbReference type="AlphaFoldDB" id="X1GAI8"/>
<accession>X1GAI8</accession>